<accession>A0A9X1TGU2</accession>
<dbReference type="EMBL" id="JAJTTA010000002">
    <property type="protein sequence ID" value="MCF0040837.1"/>
    <property type="molecule type" value="Genomic_DNA"/>
</dbReference>
<comment type="caution">
    <text evidence="1">The sequence shown here is derived from an EMBL/GenBank/DDBJ whole genome shotgun (WGS) entry which is preliminary data.</text>
</comment>
<dbReference type="Proteomes" id="UP001139700">
    <property type="component" value="Unassembled WGS sequence"/>
</dbReference>
<proteinExistence type="predicted"/>
<dbReference type="RefSeq" id="WP_234613335.1">
    <property type="nucleotide sequence ID" value="NZ_CP098806.1"/>
</dbReference>
<organism evidence="1 2">
    <name type="scientific">Dyadobacter fanqingshengii</name>
    <dbReference type="NCBI Taxonomy" id="2906443"/>
    <lineage>
        <taxon>Bacteria</taxon>
        <taxon>Pseudomonadati</taxon>
        <taxon>Bacteroidota</taxon>
        <taxon>Cytophagia</taxon>
        <taxon>Cytophagales</taxon>
        <taxon>Spirosomataceae</taxon>
        <taxon>Dyadobacter</taxon>
    </lineage>
</organism>
<dbReference type="AlphaFoldDB" id="A0A9X1TGU2"/>
<sequence>MKNKVIILHLTNDKRLRKAEFVRKRFSGKVSSRDRKIGLILDELANRDVILLGEFSRVVKRRTATLSIINSFAYN</sequence>
<reference evidence="1" key="1">
    <citation type="submission" date="2021-12" db="EMBL/GenBank/DDBJ databases">
        <title>Novel species in genus Dyadobacter.</title>
        <authorList>
            <person name="Ma C."/>
        </authorList>
    </citation>
    <scope>NUCLEOTIDE SEQUENCE</scope>
    <source>
        <strain evidence="1">CY399</strain>
    </source>
</reference>
<evidence type="ECO:0008006" key="3">
    <source>
        <dbReference type="Google" id="ProtNLM"/>
    </source>
</evidence>
<keyword evidence="2" id="KW-1185">Reference proteome</keyword>
<gene>
    <name evidence="1" type="ORF">LXM24_12130</name>
</gene>
<evidence type="ECO:0000313" key="1">
    <source>
        <dbReference type="EMBL" id="MCF0040837.1"/>
    </source>
</evidence>
<protein>
    <recommendedName>
        <fullName evidence="3">Resolvase/invertase-type recombinase catalytic domain-containing protein</fullName>
    </recommendedName>
</protein>
<name>A0A9X1TGU2_9BACT</name>
<evidence type="ECO:0000313" key="2">
    <source>
        <dbReference type="Proteomes" id="UP001139700"/>
    </source>
</evidence>